<proteinExistence type="predicted"/>
<dbReference type="Gene3D" id="2.50.20.10">
    <property type="entry name" value="Lipoprotein localisation LolA/LolB/LppX"/>
    <property type="match status" value="1"/>
</dbReference>
<dbReference type="RefSeq" id="WP_200693260.1">
    <property type="nucleotide sequence ID" value="NZ_JAVREX010000004.1"/>
</dbReference>
<feature type="domain" description="MucB/RseB N-terminal" evidence="3">
    <location>
        <begin position="130"/>
        <end position="274"/>
    </location>
</feature>
<dbReference type="InterPro" id="IPR033434">
    <property type="entry name" value="MucB/RseB_N"/>
</dbReference>
<evidence type="ECO:0000259" key="3">
    <source>
        <dbReference type="Pfam" id="PF03888"/>
    </source>
</evidence>
<evidence type="ECO:0000256" key="2">
    <source>
        <dbReference type="SAM" id="Phobius"/>
    </source>
</evidence>
<organism evidence="4 5">
    <name type="scientific">Streptomyces salyersiae</name>
    <dbReference type="NCBI Taxonomy" id="3075530"/>
    <lineage>
        <taxon>Bacteria</taxon>
        <taxon>Bacillati</taxon>
        <taxon>Actinomycetota</taxon>
        <taxon>Actinomycetes</taxon>
        <taxon>Kitasatosporales</taxon>
        <taxon>Streptomycetaceae</taxon>
        <taxon>Streptomyces</taxon>
    </lineage>
</organism>
<gene>
    <name evidence="4" type="ORF">RM649_11590</name>
</gene>
<dbReference type="EMBL" id="JAVREX010000004">
    <property type="protein sequence ID" value="MDT0428284.1"/>
    <property type="molecule type" value="Genomic_DNA"/>
</dbReference>
<feature type="region of interest" description="Disordered" evidence="1">
    <location>
        <begin position="1"/>
        <end position="22"/>
    </location>
</feature>
<dbReference type="PANTHER" id="PTHR37507:SF2">
    <property type="entry name" value="SPORULATION PROTEIN YDCC"/>
    <property type="match status" value="1"/>
</dbReference>
<feature type="compositionally biased region" description="Polar residues" evidence="1">
    <location>
        <begin position="1"/>
        <end position="12"/>
    </location>
</feature>
<keyword evidence="4" id="KW-0449">Lipoprotein</keyword>
<reference evidence="5" key="1">
    <citation type="submission" date="2023-07" db="EMBL/GenBank/DDBJ databases">
        <title>30 novel species of actinomycetes from the DSMZ collection.</title>
        <authorList>
            <person name="Nouioui I."/>
        </authorList>
    </citation>
    <scope>NUCLEOTIDE SEQUENCE [LARGE SCALE GENOMIC DNA]</scope>
    <source>
        <strain evidence="5">DSM 41770</strain>
    </source>
</reference>
<keyword evidence="2" id="KW-0472">Membrane</keyword>
<keyword evidence="5" id="KW-1185">Reference proteome</keyword>
<dbReference type="PANTHER" id="PTHR37507">
    <property type="entry name" value="SPORULATION PROTEIN YDCC"/>
    <property type="match status" value="1"/>
</dbReference>
<feature type="transmembrane region" description="Helical" evidence="2">
    <location>
        <begin position="30"/>
        <end position="51"/>
    </location>
</feature>
<evidence type="ECO:0000313" key="4">
    <source>
        <dbReference type="EMBL" id="MDT0428284.1"/>
    </source>
</evidence>
<accession>A0ABU2RJY7</accession>
<name>A0ABU2RJY7_9ACTN</name>
<evidence type="ECO:0000313" key="5">
    <source>
        <dbReference type="Proteomes" id="UP001183777"/>
    </source>
</evidence>
<evidence type="ECO:0000256" key="1">
    <source>
        <dbReference type="SAM" id="MobiDB-lite"/>
    </source>
</evidence>
<dbReference type="Proteomes" id="UP001183777">
    <property type="component" value="Unassembled WGS sequence"/>
</dbReference>
<dbReference type="InterPro" id="IPR029046">
    <property type="entry name" value="LolA/LolB/LppX"/>
</dbReference>
<dbReference type="Pfam" id="PF03888">
    <property type="entry name" value="MucB_RseB"/>
    <property type="match status" value="1"/>
</dbReference>
<protein>
    <submittedName>
        <fullName evidence="4">Outer membrane lipoprotein carrier protein LolA</fullName>
    </submittedName>
</protein>
<sequence length="410" mass="41091">MAPKDSAQTTGDATGEAPGTVVGRRKAARYIVPVAVAGVAAATIGLVPALADSGDPELPRITAQELVEKIAASDEQQLSGTLKISTDLGIPSFGGLTDSLLAGGSQGGDRSSAAPEDRLTELTSGTHTLRLAADGPDRQRLSLLGKGSEYSIVHNGDDVWAYDSESDAVFHQRAEGGAQDGPTHKDVPGTPKEMAEKALDAAGDTTSVTVDGTARVAGRDAYQLLIKPKQSGSTVGSVRVAVDAENGVPLKFTLAPSGGGKAVVDAGFTQVDFAKPDASSFSFTPPKGAVVTEADELAAGADDQGGGALHQDLAGLGDLGSADVIGEGWTSVAVIDAGSGAEGLSGKGAAGLPAEAQGLLGAFGDKVTGDFGTGTVFKTRLVNALLTDDGKVYVGAVTKDALVKAADTAR</sequence>
<keyword evidence="2" id="KW-0812">Transmembrane</keyword>
<dbReference type="SUPFAM" id="SSF89392">
    <property type="entry name" value="Prokaryotic lipoproteins and lipoprotein localization factors"/>
    <property type="match status" value="1"/>
</dbReference>
<dbReference type="InterPro" id="IPR052944">
    <property type="entry name" value="Sporulation_related"/>
</dbReference>
<comment type="caution">
    <text evidence="4">The sequence shown here is derived from an EMBL/GenBank/DDBJ whole genome shotgun (WGS) entry which is preliminary data.</text>
</comment>
<keyword evidence="2" id="KW-1133">Transmembrane helix</keyword>